<evidence type="ECO:0000313" key="5">
    <source>
        <dbReference type="Proteomes" id="UP001283361"/>
    </source>
</evidence>
<keyword evidence="2" id="KW-1133">Transmembrane helix</keyword>
<dbReference type="InterPro" id="IPR045036">
    <property type="entry name" value="Spartin-like"/>
</dbReference>
<feature type="region of interest" description="Disordered" evidence="1">
    <location>
        <begin position="569"/>
        <end position="602"/>
    </location>
</feature>
<feature type="domain" description="Senescence" evidence="3">
    <location>
        <begin position="362"/>
        <end position="542"/>
    </location>
</feature>
<feature type="region of interest" description="Disordered" evidence="1">
    <location>
        <begin position="16"/>
        <end position="69"/>
    </location>
</feature>
<dbReference type="GO" id="GO:0051301">
    <property type="term" value="P:cell division"/>
    <property type="evidence" value="ECO:0007669"/>
    <property type="project" value="TreeGrafter"/>
</dbReference>
<feature type="compositionally biased region" description="Polar residues" evidence="1">
    <location>
        <begin position="84"/>
        <end position="108"/>
    </location>
</feature>
<dbReference type="Pfam" id="PF06911">
    <property type="entry name" value="Senescence"/>
    <property type="match status" value="1"/>
</dbReference>
<feature type="compositionally biased region" description="Low complexity" evidence="1">
    <location>
        <begin position="49"/>
        <end position="61"/>
    </location>
</feature>
<dbReference type="Proteomes" id="UP001283361">
    <property type="component" value="Unassembled WGS sequence"/>
</dbReference>
<dbReference type="AlphaFoldDB" id="A0AAE1AJB7"/>
<sequence>MRSLWSRVKGKIKPVVKPSHVRSSTSLSQLSAQEVKDSDVDYKNRRSVDSIPSSSSHLSQSDHGMNLRKRLPESPLDEETLISPQNVSAASSQDEVQKTFSPDISTPQKSPPIPDEPAPMPLQDAPTASASDESQLVFQVSATSQEPPQSTDDESSLAPIIKLKKKKFKIEKSVSFVDANGGDVEEVVTQSAKRLASSRLAAHNVFTIEESVQIFFVDSNGMVSAEEGTTSLHIVRLYPKAGTMDIGNTKPTAFLQVGIWLYPFFPGYSPVLITAFGTYLFPDLRNHKEGSSVALVLSQDVSLDEREQFEILLDYYAYVEDSVNRLEVNQSRHSSWWDEYEEEEKEMVASPSNLSVAARNIRYVAQTIVWFIFLIAEFGVWIIRYIASMIRSKGRRASQHHTVDPAILQGVLYAKSATGQGVILTSIVVDNLLEGTMNLSRILAPRPSVFVPNPSQKSKLGNVWSITAEVGVTTYRGVAEVYKSLAQASTMLVEAFSEETIKTMEYKYGEEYGNLTKEALGAALNMREALINTSKITSLAFVPNTINTRIKERIGSTSGFDYMSASDSEESLVKRRTKSEKERHSKSKHDTNSLEEEDSHSVLKLRRREDNKKWAWATQDLNDQAALEANILGSSVGTSSSFETDSFENLGQTHYPLHTQTESHSALAEKLKKTDSIDHFPLLKTKSSDTIISEKGVKSALSPKSSNTSFRRLTKTDSTISTSSKISSRKSSYSTACPNSIRRQSVFLSPRRQSMHVHAAMANIVQDKFSNLESLSMLTECQKEAHSNLFKAAAVSITRAKIRRMHREAADEKFLVVVRLARKYP</sequence>
<dbReference type="GO" id="GO:0005886">
    <property type="term" value="C:plasma membrane"/>
    <property type="evidence" value="ECO:0007669"/>
    <property type="project" value="TreeGrafter"/>
</dbReference>
<evidence type="ECO:0000259" key="3">
    <source>
        <dbReference type="Pfam" id="PF06911"/>
    </source>
</evidence>
<feature type="compositionally biased region" description="Polar residues" evidence="1">
    <location>
        <begin position="21"/>
        <end position="32"/>
    </location>
</feature>
<name>A0AAE1AJB7_9GAST</name>
<feature type="region of interest" description="Disordered" evidence="1">
    <location>
        <begin position="84"/>
        <end position="133"/>
    </location>
</feature>
<feature type="compositionally biased region" description="Pro residues" evidence="1">
    <location>
        <begin position="109"/>
        <end position="120"/>
    </location>
</feature>
<feature type="compositionally biased region" description="Basic and acidic residues" evidence="1">
    <location>
        <begin position="579"/>
        <end position="592"/>
    </location>
</feature>
<keyword evidence="5" id="KW-1185">Reference proteome</keyword>
<evidence type="ECO:0000313" key="4">
    <source>
        <dbReference type="EMBL" id="KAK3788989.1"/>
    </source>
</evidence>
<comment type="caution">
    <text evidence="4">The sequence shown here is derived from an EMBL/GenBank/DDBJ whole genome shotgun (WGS) entry which is preliminary data.</text>
</comment>
<keyword evidence="2" id="KW-0472">Membrane</keyword>
<dbReference type="PANTHER" id="PTHR21068">
    <property type="entry name" value="SPARTIN"/>
    <property type="match status" value="1"/>
</dbReference>
<dbReference type="EMBL" id="JAWDGP010001707">
    <property type="protein sequence ID" value="KAK3788989.1"/>
    <property type="molecule type" value="Genomic_DNA"/>
</dbReference>
<dbReference type="PANTHER" id="PTHR21068:SF43">
    <property type="entry name" value="SPARTIN"/>
    <property type="match status" value="1"/>
</dbReference>
<keyword evidence="2" id="KW-0812">Transmembrane</keyword>
<evidence type="ECO:0000256" key="2">
    <source>
        <dbReference type="SAM" id="Phobius"/>
    </source>
</evidence>
<proteinExistence type="predicted"/>
<feature type="compositionally biased region" description="Basic and acidic residues" evidence="1">
    <location>
        <begin position="34"/>
        <end position="48"/>
    </location>
</feature>
<protein>
    <recommendedName>
        <fullName evidence="3">Senescence domain-containing protein</fullName>
    </recommendedName>
</protein>
<dbReference type="InterPro" id="IPR009686">
    <property type="entry name" value="Senescence/spartin_C"/>
</dbReference>
<organism evidence="4 5">
    <name type="scientific">Elysia crispata</name>
    <name type="common">lettuce slug</name>
    <dbReference type="NCBI Taxonomy" id="231223"/>
    <lineage>
        <taxon>Eukaryota</taxon>
        <taxon>Metazoa</taxon>
        <taxon>Spiralia</taxon>
        <taxon>Lophotrochozoa</taxon>
        <taxon>Mollusca</taxon>
        <taxon>Gastropoda</taxon>
        <taxon>Heterobranchia</taxon>
        <taxon>Euthyneura</taxon>
        <taxon>Panpulmonata</taxon>
        <taxon>Sacoglossa</taxon>
        <taxon>Placobranchoidea</taxon>
        <taxon>Plakobranchidae</taxon>
        <taxon>Elysia</taxon>
    </lineage>
</organism>
<accession>A0AAE1AJB7</accession>
<evidence type="ECO:0000256" key="1">
    <source>
        <dbReference type="SAM" id="MobiDB-lite"/>
    </source>
</evidence>
<gene>
    <name evidence="4" type="ORF">RRG08_039597</name>
</gene>
<feature type="transmembrane region" description="Helical" evidence="2">
    <location>
        <begin position="368"/>
        <end position="387"/>
    </location>
</feature>
<reference evidence="4" key="1">
    <citation type="journal article" date="2023" name="G3 (Bethesda)">
        <title>A reference genome for the long-term kleptoplast-retaining sea slug Elysia crispata morphotype clarki.</title>
        <authorList>
            <person name="Eastman K.E."/>
            <person name="Pendleton A.L."/>
            <person name="Shaikh M.A."/>
            <person name="Suttiyut T."/>
            <person name="Ogas R."/>
            <person name="Tomko P."/>
            <person name="Gavelis G."/>
            <person name="Widhalm J.R."/>
            <person name="Wisecaver J.H."/>
        </authorList>
    </citation>
    <scope>NUCLEOTIDE SEQUENCE</scope>
    <source>
        <strain evidence="4">ECLA1</strain>
    </source>
</reference>